<reference evidence="2 3" key="1">
    <citation type="submission" date="2021-01" db="EMBL/GenBank/DDBJ databases">
        <title>Sequencing the genomes of 1000 actinobacteria strains.</title>
        <authorList>
            <person name="Klenk H.-P."/>
        </authorList>
    </citation>
    <scope>NUCLEOTIDE SEQUENCE [LARGE SCALE GENOMIC DNA]</scope>
    <source>
        <strain evidence="2 3">DSM 13057</strain>
    </source>
</reference>
<protein>
    <submittedName>
        <fullName evidence="2">Uncharacterized protein</fullName>
    </submittedName>
</protein>
<sequence length="41" mass="4318">MTQSHITESDPRAGIKRVFTATGLSILTAITAVLVVVAVLH</sequence>
<evidence type="ECO:0000256" key="1">
    <source>
        <dbReference type="SAM" id="Phobius"/>
    </source>
</evidence>
<feature type="transmembrane region" description="Helical" evidence="1">
    <location>
        <begin position="21"/>
        <end position="40"/>
    </location>
</feature>
<accession>A0ABS2L847</accession>
<gene>
    <name evidence="2" type="ORF">JOE66_002883</name>
</gene>
<evidence type="ECO:0000313" key="2">
    <source>
        <dbReference type="EMBL" id="MBM7473249.1"/>
    </source>
</evidence>
<dbReference type="EMBL" id="JAFBBU010000001">
    <property type="protein sequence ID" value="MBM7473249.1"/>
    <property type="molecule type" value="Genomic_DNA"/>
</dbReference>
<proteinExistence type="predicted"/>
<keyword evidence="3" id="KW-1185">Reference proteome</keyword>
<keyword evidence="1" id="KW-0472">Membrane</keyword>
<comment type="caution">
    <text evidence="2">The sequence shown here is derived from an EMBL/GenBank/DDBJ whole genome shotgun (WGS) entry which is preliminary data.</text>
</comment>
<keyword evidence="1" id="KW-1133">Transmembrane helix</keyword>
<organism evidence="2 3">
    <name type="scientific">Subtercola frigoramans</name>
    <dbReference type="NCBI Taxonomy" id="120298"/>
    <lineage>
        <taxon>Bacteria</taxon>
        <taxon>Bacillati</taxon>
        <taxon>Actinomycetota</taxon>
        <taxon>Actinomycetes</taxon>
        <taxon>Micrococcales</taxon>
        <taxon>Microbacteriaceae</taxon>
        <taxon>Subtercola</taxon>
    </lineage>
</organism>
<name>A0ABS2L847_9MICO</name>
<dbReference type="RefSeq" id="WP_275576822.1">
    <property type="nucleotide sequence ID" value="NZ_BAAAHT010000014.1"/>
</dbReference>
<dbReference type="Proteomes" id="UP000776164">
    <property type="component" value="Unassembled WGS sequence"/>
</dbReference>
<keyword evidence="1" id="KW-0812">Transmembrane</keyword>
<evidence type="ECO:0000313" key="3">
    <source>
        <dbReference type="Proteomes" id="UP000776164"/>
    </source>
</evidence>